<evidence type="ECO:0000313" key="2">
    <source>
        <dbReference type="EMBL" id="PWJ22527.1"/>
    </source>
</evidence>
<reference evidence="5" key="2">
    <citation type="submission" date="2016-10" db="EMBL/GenBank/DDBJ databases">
        <authorList>
            <person name="Varghese N."/>
            <person name="Submissions S."/>
        </authorList>
    </citation>
    <scope>NUCLEOTIDE SEQUENCE [LARGE SCALE GENOMIC DNA]</scope>
    <source>
        <strain evidence="5">DSM 25227</strain>
    </source>
</reference>
<evidence type="ECO:0000313" key="5">
    <source>
        <dbReference type="Proteomes" id="UP000251571"/>
    </source>
</evidence>
<dbReference type="EMBL" id="UETC01000001">
    <property type="protein sequence ID" value="SSA38805.1"/>
    <property type="molecule type" value="Genomic_DNA"/>
</dbReference>
<gene>
    <name evidence="2" type="ORF">BCF38_101941</name>
    <name evidence="3" type="ORF">SAMN05421539_101941</name>
</gene>
<reference evidence="3" key="1">
    <citation type="submission" date="2016-10" db="EMBL/GenBank/DDBJ databases">
        <authorList>
            <person name="Cai Z."/>
        </authorList>
    </citation>
    <scope>NUCLEOTIDE SEQUENCE [LARGE SCALE GENOMIC DNA]</scope>
    <source>
        <strain evidence="3">DSM 25227</strain>
    </source>
</reference>
<protein>
    <submittedName>
        <fullName evidence="2">Uncharacterized protein DUF1127</fullName>
    </submittedName>
</protein>
<accession>A0A2Y9A3I9</accession>
<dbReference type="Proteomes" id="UP000245839">
    <property type="component" value="Unassembled WGS sequence"/>
</dbReference>
<reference evidence="2 4" key="3">
    <citation type="submission" date="2018-03" db="EMBL/GenBank/DDBJ databases">
        <title>Genomic Encyclopedia of Archaeal and Bacterial Type Strains, Phase II (KMG-II): from individual species to whole genera.</title>
        <authorList>
            <person name="Goeker M."/>
        </authorList>
    </citation>
    <scope>NUCLEOTIDE SEQUENCE [LARGE SCALE GENOMIC DNA]</scope>
    <source>
        <strain evidence="2 4">DSM 25227</strain>
    </source>
</reference>
<organism evidence="3 5">
    <name type="scientific">Jannaschia seohaensis</name>
    <dbReference type="NCBI Taxonomy" id="475081"/>
    <lineage>
        <taxon>Bacteria</taxon>
        <taxon>Pseudomonadati</taxon>
        <taxon>Pseudomonadota</taxon>
        <taxon>Alphaproteobacteria</taxon>
        <taxon>Rhodobacterales</taxon>
        <taxon>Roseobacteraceae</taxon>
        <taxon>Jannaschia</taxon>
    </lineage>
</organism>
<dbReference type="Pfam" id="PF06568">
    <property type="entry name" value="YjiS-like"/>
    <property type="match status" value="1"/>
</dbReference>
<sequence>MTLFQNALRALRQPRPAYAELARLDDRSLEDIGFNRADIETKFG</sequence>
<dbReference type="Proteomes" id="UP000251571">
    <property type="component" value="Unassembled WGS sequence"/>
</dbReference>
<dbReference type="AlphaFoldDB" id="A0A2Y9A3I9"/>
<evidence type="ECO:0000313" key="3">
    <source>
        <dbReference type="EMBL" id="SSA38805.1"/>
    </source>
</evidence>
<dbReference type="InterPro" id="IPR009506">
    <property type="entry name" value="YjiS-like"/>
</dbReference>
<feature type="domain" description="YjiS-like" evidence="1">
    <location>
        <begin position="8"/>
        <end position="40"/>
    </location>
</feature>
<proteinExistence type="predicted"/>
<dbReference type="EMBL" id="QGDJ01000001">
    <property type="protein sequence ID" value="PWJ22527.1"/>
    <property type="molecule type" value="Genomic_DNA"/>
</dbReference>
<name>A0A2Y9A3I9_9RHOB</name>
<evidence type="ECO:0000259" key="1">
    <source>
        <dbReference type="Pfam" id="PF06568"/>
    </source>
</evidence>
<dbReference type="RefSeq" id="WP_170125289.1">
    <property type="nucleotide sequence ID" value="NZ_QGDJ01000001.1"/>
</dbReference>
<keyword evidence="4" id="KW-1185">Reference proteome</keyword>
<evidence type="ECO:0000313" key="4">
    <source>
        <dbReference type="Proteomes" id="UP000245839"/>
    </source>
</evidence>